<dbReference type="InterPro" id="IPR020471">
    <property type="entry name" value="AKR"/>
</dbReference>
<organism evidence="8 9">
    <name type="scientific">Streptococcus hyointestinalis</name>
    <dbReference type="NCBI Taxonomy" id="1337"/>
    <lineage>
        <taxon>Bacteria</taxon>
        <taxon>Bacillati</taxon>
        <taxon>Bacillota</taxon>
        <taxon>Bacilli</taxon>
        <taxon>Lactobacillales</taxon>
        <taxon>Streptococcaceae</taxon>
        <taxon>Streptococcus</taxon>
    </lineage>
</organism>
<dbReference type="EMBL" id="UHFN01000007">
    <property type="protein sequence ID" value="SUN59582.1"/>
    <property type="molecule type" value="Genomic_DNA"/>
</dbReference>
<dbReference type="FunFam" id="3.20.20.100:FF:000015">
    <property type="entry name" value="Oxidoreductase, aldo/keto reductase family"/>
    <property type="match status" value="1"/>
</dbReference>
<dbReference type="InterPro" id="IPR023210">
    <property type="entry name" value="NADP_OxRdtase_dom"/>
</dbReference>
<dbReference type="PROSITE" id="PS00062">
    <property type="entry name" value="ALDOKETO_REDUCTASE_2"/>
    <property type="match status" value="1"/>
</dbReference>
<keyword evidence="3 8" id="KW-0560">Oxidoreductase</keyword>
<evidence type="ECO:0000313" key="8">
    <source>
        <dbReference type="EMBL" id="SUN59582.1"/>
    </source>
</evidence>
<evidence type="ECO:0000256" key="1">
    <source>
        <dbReference type="ARBA" id="ARBA00007905"/>
    </source>
</evidence>
<reference evidence="8 9" key="1">
    <citation type="submission" date="2018-06" db="EMBL/GenBank/DDBJ databases">
        <authorList>
            <consortium name="Pathogen Informatics"/>
            <person name="Doyle S."/>
        </authorList>
    </citation>
    <scope>NUCLEOTIDE SEQUENCE [LARGE SCALE GENOMIC DNA]</scope>
    <source>
        <strain evidence="8 9">NCTC12224</strain>
    </source>
</reference>
<dbReference type="EC" id="1.1.1.-" evidence="8"/>
<dbReference type="InterPro" id="IPR018170">
    <property type="entry name" value="Aldo/ket_reductase_CS"/>
</dbReference>
<evidence type="ECO:0000256" key="2">
    <source>
        <dbReference type="ARBA" id="ARBA00022857"/>
    </source>
</evidence>
<evidence type="ECO:0000256" key="6">
    <source>
        <dbReference type="PIRSR" id="PIRSR000097-3"/>
    </source>
</evidence>
<sequence length="282" mass="31997">MEYVTLSNGLKMPLLGFGVYQVPDLAECERVVSDAIQTGYRLIDTAQAYGNEEAVGRAIQKSDIPREDFFITSKIWISNFGYEKAKTSIEKSLARLQTDYIDLMLLHQPFNDYYGAYRALEEYYKAGKIKAIGVSNFSPDRLADLAIFNDITPMVNQVETHVFNQQLEAQKTMAEYGVQIESWGPFAEGKNNLFTNETLVRIGKQYNKTAAQVALRYLIQQGIVAIPKTVHKERMTQNLDIFDFSLSDEDMADILQLDKGESQFLSHVDPETVKRLSAFTID</sequence>
<dbReference type="PRINTS" id="PR00069">
    <property type="entry name" value="ALDKETRDTASE"/>
</dbReference>
<feature type="binding site" evidence="5">
    <location>
        <position position="107"/>
    </location>
    <ligand>
        <name>substrate</name>
    </ligand>
</feature>
<dbReference type="PANTHER" id="PTHR43827:SF3">
    <property type="entry name" value="NADP-DEPENDENT OXIDOREDUCTASE DOMAIN-CONTAINING PROTEIN"/>
    <property type="match status" value="1"/>
</dbReference>
<dbReference type="PROSITE" id="PS00063">
    <property type="entry name" value="ALDOKETO_REDUCTASE_3"/>
    <property type="match status" value="1"/>
</dbReference>
<dbReference type="GO" id="GO:0016616">
    <property type="term" value="F:oxidoreductase activity, acting on the CH-OH group of donors, NAD or NADP as acceptor"/>
    <property type="evidence" value="ECO:0007669"/>
    <property type="project" value="UniProtKB-ARBA"/>
</dbReference>
<dbReference type="AlphaFoldDB" id="A0A380K3Q8"/>
<accession>A0A380K3Q8</accession>
<dbReference type="PROSITE" id="PS00798">
    <property type="entry name" value="ALDOKETO_REDUCTASE_1"/>
    <property type="match status" value="1"/>
</dbReference>
<dbReference type="OrthoDB" id="9804790at2"/>
<evidence type="ECO:0000256" key="5">
    <source>
        <dbReference type="PIRSR" id="PIRSR000097-2"/>
    </source>
</evidence>
<dbReference type="Pfam" id="PF00248">
    <property type="entry name" value="Aldo_ket_red"/>
    <property type="match status" value="1"/>
</dbReference>
<evidence type="ECO:0000259" key="7">
    <source>
        <dbReference type="Pfam" id="PF00248"/>
    </source>
</evidence>
<dbReference type="PIRSF" id="PIRSF000097">
    <property type="entry name" value="AKR"/>
    <property type="match status" value="1"/>
</dbReference>
<protein>
    <submittedName>
        <fullName evidence="8">Aldo/keto reductase family protein</fullName>
        <ecNumber evidence="8">1.1.1.-</ecNumber>
    </submittedName>
</protein>
<dbReference type="PANTHER" id="PTHR43827">
    <property type="entry name" value="2,5-DIKETO-D-GLUCONIC ACID REDUCTASE"/>
    <property type="match status" value="1"/>
</dbReference>
<dbReference type="Proteomes" id="UP000254924">
    <property type="component" value="Unassembled WGS sequence"/>
</dbReference>
<feature type="active site" description="Proton donor" evidence="4">
    <location>
        <position position="49"/>
    </location>
</feature>
<evidence type="ECO:0000256" key="4">
    <source>
        <dbReference type="PIRSR" id="PIRSR000097-1"/>
    </source>
</evidence>
<dbReference type="CDD" id="cd19133">
    <property type="entry name" value="AKR_AKR5F1"/>
    <property type="match status" value="1"/>
</dbReference>
<evidence type="ECO:0000256" key="3">
    <source>
        <dbReference type="ARBA" id="ARBA00023002"/>
    </source>
</evidence>
<gene>
    <name evidence="8" type="primary">yvgN_1</name>
    <name evidence="8" type="ORF">NCTC12224_00451</name>
</gene>
<dbReference type="Gene3D" id="3.20.20.100">
    <property type="entry name" value="NADP-dependent oxidoreductase domain"/>
    <property type="match status" value="1"/>
</dbReference>
<evidence type="ECO:0000313" key="9">
    <source>
        <dbReference type="Proteomes" id="UP000254924"/>
    </source>
</evidence>
<dbReference type="SUPFAM" id="SSF51430">
    <property type="entry name" value="NAD(P)-linked oxidoreductase"/>
    <property type="match status" value="1"/>
</dbReference>
<name>A0A380K3Q8_9STRE</name>
<proteinExistence type="inferred from homology"/>
<dbReference type="InterPro" id="IPR036812">
    <property type="entry name" value="NAD(P)_OxRdtase_dom_sf"/>
</dbReference>
<keyword evidence="2" id="KW-0521">NADP</keyword>
<feature type="site" description="Lowers pKa of active site Tyr" evidence="6">
    <location>
        <position position="74"/>
    </location>
</feature>
<keyword evidence="9" id="KW-1185">Reference proteome</keyword>
<comment type="similarity">
    <text evidence="1">Belongs to the aldo/keto reductase family.</text>
</comment>
<feature type="domain" description="NADP-dependent oxidoreductase" evidence="7">
    <location>
        <begin position="23"/>
        <end position="257"/>
    </location>
</feature>